<evidence type="ECO:0000313" key="1">
    <source>
        <dbReference type="EMBL" id="ANN19114.1"/>
    </source>
</evidence>
<dbReference type="GO" id="GO:0008237">
    <property type="term" value="F:metallopeptidase activity"/>
    <property type="evidence" value="ECO:0007669"/>
    <property type="project" value="InterPro"/>
</dbReference>
<protein>
    <submittedName>
        <fullName evidence="1">Uncharacterized protein</fullName>
    </submittedName>
</protein>
<sequence length="830" mass="91438">MALSGTGPLVLRVFVRTEPTPGKYQLTPASNPVFDFLAPHNPVGHRFKDVPKVASNGVVSATKVGVYLFQVRVGKQFLVGRLQVHTQLQNWWFGNDSITTALDVNVAHAQPSIYARFTPGEPVDEVGDITGHGYVQLVSQEPNKVAIGAEGRLRGLVATPDEPEAVTIDGTFPGLPGKSVGAFVVDYDRPRDVREIRISDTSNVGEMQNILFLSEGFRQADLAESGSYSAIVESVVKDMFKLRRHEPYGMLQQRFNVFSRGEGWLQNGVTTGFRVTNRKTSQDQGFPIPYNGPIHPDDRNKPIYPMDEFVARVGLPIPGDKHDKRYFLQLWASQSLHDFKPEKVSDKLFDGWKEHHSKGILFARDTFFGFQIGRRWADRLFDASAQAVDPPASDDVSDPKLKPFIARVYGFYRTSATRALSLDPRRHPPELYAGPRQENPQTSFMRYVRGLRYETAAIGDVWVPSEVFKRSRGLIAVIVNDPLSGGTNINAKTVAVQTVDASQGVFYEDARSNEDPGVMRRNLPPQISFVPGRVTDVVTHEFGHSFNLADEYEDAGSTNDAPDAGSAVEKSADNVTRLGVVRVGTTRAIDAAKVKWTALPRIEKSARLVKASVDDAGRGIKVFIDPRRIRDWSGFKGTADRVYLRKIAPTALGVQLPLGTSPAEYVPELSVVDVDPSNGGLTLKGATMPQPSQYAGFAAGSLLYVPMKRSGQALSVVREDVLAFLKTTKKPMNSDPNHVDANTGPDIPLPIGGVDPGFLPRGLLGVYEGADHWPGGNYRPAGECKMRDQSALGDSGQFCHVCKWLIVNRVDPAWHAWLEDRFYPGRRLLP</sequence>
<dbReference type="Gene3D" id="3.40.390.10">
    <property type="entry name" value="Collagenase (Catalytic Domain)"/>
    <property type="match status" value="2"/>
</dbReference>
<gene>
    <name evidence="1" type="ORF">SD37_28150</name>
</gene>
<dbReference type="EMBL" id="CP016174">
    <property type="protein sequence ID" value="ANN19114.1"/>
    <property type="molecule type" value="Genomic_DNA"/>
</dbReference>
<dbReference type="InterPro" id="IPR024079">
    <property type="entry name" value="MetalloPept_cat_dom_sf"/>
</dbReference>
<dbReference type="KEGG" id="aori:SD37_28150"/>
<dbReference type="AlphaFoldDB" id="A0A193C3U7"/>
<name>A0A193C3U7_AMYOR</name>
<keyword evidence="2" id="KW-1185">Reference proteome</keyword>
<accession>A0A193C3U7</accession>
<proteinExistence type="predicted"/>
<reference evidence="1 2" key="1">
    <citation type="journal article" date="2015" name="Genome Announc.">
        <title>Draft Genome Sequence of Norvancomycin-Producing Strain Amycolatopsis orientalis CPCC200066.</title>
        <authorList>
            <person name="Lei X."/>
            <person name="Yuan F."/>
            <person name="Shi Y."/>
            <person name="Li X."/>
            <person name="Wang L."/>
            <person name="Hong B."/>
        </authorList>
    </citation>
    <scope>NUCLEOTIDE SEQUENCE [LARGE SCALE GENOMIC DNA]</scope>
    <source>
        <strain evidence="1 2">B-37</strain>
    </source>
</reference>
<organism evidence="1 2">
    <name type="scientific">Amycolatopsis orientalis</name>
    <name type="common">Nocardia orientalis</name>
    <dbReference type="NCBI Taxonomy" id="31958"/>
    <lineage>
        <taxon>Bacteria</taxon>
        <taxon>Bacillati</taxon>
        <taxon>Actinomycetota</taxon>
        <taxon>Actinomycetes</taxon>
        <taxon>Pseudonocardiales</taxon>
        <taxon>Pseudonocardiaceae</taxon>
        <taxon>Amycolatopsis</taxon>
    </lineage>
</organism>
<dbReference type="STRING" id="31958.SD37_28150"/>
<dbReference type="Proteomes" id="UP000093695">
    <property type="component" value="Chromosome"/>
</dbReference>
<evidence type="ECO:0000313" key="2">
    <source>
        <dbReference type="Proteomes" id="UP000093695"/>
    </source>
</evidence>